<dbReference type="SUPFAM" id="SSF55347">
    <property type="entry name" value="Glyceraldehyde-3-phosphate dehydrogenase-like, C-terminal domain"/>
    <property type="match status" value="1"/>
</dbReference>
<evidence type="ECO:0000259" key="2">
    <source>
        <dbReference type="Pfam" id="PF22725"/>
    </source>
</evidence>
<evidence type="ECO:0000313" key="4">
    <source>
        <dbReference type="Proteomes" id="UP000016638"/>
    </source>
</evidence>
<dbReference type="RefSeq" id="WP_021725336.1">
    <property type="nucleotide sequence ID" value="NZ_AWEZ01000017.1"/>
</dbReference>
<dbReference type="SUPFAM" id="SSF51735">
    <property type="entry name" value="NAD(P)-binding Rossmann-fold domains"/>
    <property type="match status" value="1"/>
</dbReference>
<evidence type="ECO:0000313" key="3">
    <source>
        <dbReference type="EMBL" id="ERL10043.1"/>
    </source>
</evidence>
<dbReference type="Gene3D" id="3.40.50.720">
    <property type="entry name" value="NAD(P)-binding Rossmann-like Domain"/>
    <property type="match status" value="1"/>
</dbReference>
<proteinExistence type="predicted"/>
<dbReference type="eggNOG" id="COG0673">
    <property type="taxonomic scope" value="Bacteria"/>
</dbReference>
<dbReference type="InterPro" id="IPR036291">
    <property type="entry name" value="NAD(P)-bd_dom_sf"/>
</dbReference>
<comment type="caution">
    <text evidence="3">The sequence shown here is derived from an EMBL/GenBank/DDBJ whole genome shotgun (WGS) entry which is preliminary data.</text>
</comment>
<dbReference type="OrthoDB" id="9815825at2"/>
<dbReference type="Proteomes" id="UP000016638">
    <property type="component" value="Unassembled WGS sequence"/>
</dbReference>
<evidence type="ECO:0000259" key="1">
    <source>
        <dbReference type="Pfam" id="PF01408"/>
    </source>
</evidence>
<reference evidence="3 4" key="1">
    <citation type="submission" date="2013-08" db="EMBL/GenBank/DDBJ databases">
        <authorList>
            <person name="Durkin A.S."/>
            <person name="Haft D.R."/>
            <person name="McCorrison J."/>
            <person name="Torralba M."/>
            <person name="Gillis M."/>
            <person name="Haft D.H."/>
            <person name="Methe B."/>
            <person name="Sutton G."/>
            <person name="Nelson K.E."/>
        </authorList>
    </citation>
    <scope>NUCLEOTIDE SEQUENCE [LARGE SCALE GENOMIC DNA]</scope>
    <source>
        <strain evidence="3 4">F0195</strain>
    </source>
</reference>
<name>U2TVE3_9ACTN</name>
<protein>
    <submittedName>
        <fullName evidence="3">Oxidoreductase, NAD-binding domain protein</fullName>
    </submittedName>
</protein>
<dbReference type="PANTHER" id="PTHR43054">
    <property type="match status" value="1"/>
</dbReference>
<feature type="domain" description="Gfo/Idh/MocA-like oxidoreductase N-terminal" evidence="1">
    <location>
        <begin position="4"/>
        <end position="115"/>
    </location>
</feature>
<accession>U2TVE3</accession>
<organism evidence="3 4">
    <name type="scientific">Olsenella profusa F0195</name>
    <dbReference type="NCBI Taxonomy" id="1125712"/>
    <lineage>
        <taxon>Bacteria</taxon>
        <taxon>Bacillati</taxon>
        <taxon>Actinomycetota</taxon>
        <taxon>Coriobacteriia</taxon>
        <taxon>Coriobacteriales</taxon>
        <taxon>Atopobiaceae</taxon>
        <taxon>Olsenella</taxon>
    </lineage>
</organism>
<gene>
    <name evidence="3" type="ORF">HMPREF1316_1397</name>
</gene>
<dbReference type="GO" id="GO:0000166">
    <property type="term" value="F:nucleotide binding"/>
    <property type="evidence" value="ECO:0007669"/>
    <property type="project" value="InterPro"/>
</dbReference>
<sequence>MGVVRIATIGSSAIAERFVDAVGQVEGVEYVAAYSRALGRARAFGEPHGASLFFDGLDELAASDVVDAVYIASPNGVHADQASLLAHAGKHVLVEKSFAPTEREARRVFDAAHGGDVVALEAARNLHTQGFATIERTLSRLGAVTQASLRFGKVTSRIARLEAGEYVGQLDPMMGEGALTDIGVYCVEPAVALFGTPDSVSASLVTRHVPWRTTEPLTTMDVAGSIALRYADKVVDLSFSKVGDDLAPSQVIGQRGTLLIPAINCPRDLTLVLHEDVGMAYGTVGGVEEPLASSDPENDMVCEVTTFRDAILGVGDAPARVRHFERVTVESLAIMDEARRQAGVRFPWDE</sequence>
<keyword evidence="4" id="KW-1185">Reference proteome</keyword>
<dbReference type="PATRIC" id="fig|1125712.3.peg.434"/>
<dbReference type="PANTHER" id="PTHR43054:SF1">
    <property type="entry name" value="SCYLLO-INOSITOL 2-DEHYDROGENASE (NADP(+)) IOLU"/>
    <property type="match status" value="1"/>
</dbReference>
<dbReference type="EMBL" id="AWEZ01000017">
    <property type="protein sequence ID" value="ERL10043.1"/>
    <property type="molecule type" value="Genomic_DNA"/>
</dbReference>
<dbReference type="AlphaFoldDB" id="U2TVE3"/>
<dbReference type="Pfam" id="PF01408">
    <property type="entry name" value="GFO_IDH_MocA"/>
    <property type="match status" value="1"/>
</dbReference>
<dbReference type="InterPro" id="IPR000683">
    <property type="entry name" value="Gfo/Idh/MocA-like_OxRdtase_N"/>
</dbReference>
<dbReference type="STRING" id="1125712.HMPREF1316_1397"/>
<dbReference type="Pfam" id="PF22725">
    <property type="entry name" value="GFO_IDH_MocA_C3"/>
    <property type="match status" value="1"/>
</dbReference>
<dbReference type="InterPro" id="IPR055170">
    <property type="entry name" value="GFO_IDH_MocA-like_dom"/>
</dbReference>
<dbReference type="Gene3D" id="3.30.360.10">
    <property type="entry name" value="Dihydrodipicolinate Reductase, domain 2"/>
    <property type="match status" value="1"/>
</dbReference>
<feature type="domain" description="GFO/IDH/MocA-like oxidoreductase" evidence="2">
    <location>
        <begin position="149"/>
        <end position="258"/>
    </location>
</feature>